<comment type="caution">
    <text evidence="1">The sequence shown here is derived from an EMBL/GenBank/DDBJ whole genome shotgun (WGS) entry which is preliminary data.</text>
</comment>
<keyword evidence="2" id="KW-1185">Reference proteome</keyword>
<proteinExistence type="predicted"/>
<organism evidence="1 2">
    <name type="scientific">Smallanthus sonchifolius</name>
    <dbReference type="NCBI Taxonomy" id="185202"/>
    <lineage>
        <taxon>Eukaryota</taxon>
        <taxon>Viridiplantae</taxon>
        <taxon>Streptophyta</taxon>
        <taxon>Embryophyta</taxon>
        <taxon>Tracheophyta</taxon>
        <taxon>Spermatophyta</taxon>
        <taxon>Magnoliopsida</taxon>
        <taxon>eudicotyledons</taxon>
        <taxon>Gunneridae</taxon>
        <taxon>Pentapetalae</taxon>
        <taxon>asterids</taxon>
        <taxon>campanulids</taxon>
        <taxon>Asterales</taxon>
        <taxon>Asteraceae</taxon>
        <taxon>Asteroideae</taxon>
        <taxon>Heliantheae alliance</taxon>
        <taxon>Millerieae</taxon>
        <taxon>Smallanthus</taxon>
    </lineage>
</organism>
<evidence type="ECO:0000313" key="2">
    <source>
        <dbReference type="Proteomes" id="UP001056120"/>
    </source>
</evidence>
<accession>A0ACB9AVP2</accession>
<sequence length="291" mass="31859">MKRKDKDGNDLLLNPGGRRNHLGQTSATTILYIGDYTPIEGVDGESEQLACNLQTISCNSSKIKLIRRRIMPSMAAENSNVSLAEEIKQQANEAFKANKFSQAIDLYTKAIELNGENAVYWANRAFAHAKLEEYGSAIQDASKAIEIHPKYSKGYYRRGAAYYAMGKFKEALKDFQQVKRISPNDPDASKKLKECEKAVMKLKFEEAISAPTSKQRSVAESIDLRTIGTGTSSSYHSPQVTAASVAVAVALMAILMMVVRPIVAIVVASAALAMFLMVNKTGWLAVILVVS</sequence>
<evidence type="ECO:0000313" key="1">
    <source>
        <dbReference type="EMBL" id="KAI3714021.1"/>
    </source>
</evidence>
<dbReference type="Proteomes" id="UP001056120">
    <property type="component" value="Linkage Group LG24"/>
</dbReference>
<reference evidence="2" key="1">
    <citation type="journal article" date="2022" name="Mol. Ecol. Resour.">
        <title>The genomes of chicory, endive, great burdock and yacon provide insights into Asteraceae palaeo-polyploidization history and plant inulin production.</title>
        <authorList>
            <person name="Fan W."/>
            <person name="Wang S."/>
            <person name="Wang H."/>
            <person name="Wang A."/>
            <person name="Jiang F."/>
            <person name="Liu H."/>
            <person name="Zhao H."/>
            <person name="Xu D."/>
            <person name="Zhang Y."/>
        </authorList>
    </citation>
    <scope>NUCLEOTIDE SEQUENCE [LARGE SCALE GENOMIC DNA]</scope>
    <source>
        <strain evidence="2">cv. Yunnan</strain>
    </source>
</reference>
<gene>
    <name evidence="1" type="ORF">L1987_72611</name>
</gene>
<dbReference type="EMBL" id="CM042041">
    <property type="protein sequence ID" value="KAI3714021.1"/>
    <property type="molecule type" value="Genomic_DNA"/>
</dbReference>
<protein>
    <submittedName>
        <fullName evidence="1">Uncharacterized protein</fullName>
    </submittedName>
</protein>
<reference evidence="1 2" key="2">
    <citation type="journal article" date="2022" name="Mol. Ecol. Resour.">
        <title>The genomes of chicory, endive, great burdock and yacon provide insights into Asteraceae paleo-polyploidization history and plant inulin production.</title>
        <authorList>
            <person name="Fan W."/>
            <person name="Wang S."/>
            <person name="Wang H."/>
            <person name="Wang A."/>
            <person name="Jiang F."/>
            <person name="Liu H."/>
            <person name="Zhao H."/>
            <person name="Xu D."/>
            <person name="Zhang Y."/>
        </authorList>
    </citation>
    <scope>NUCLEOTIDE SEQUENCE [LARGE SCALE GENOMIC DNA]</scope>
    <source>
        <strain evidence="2">cv. Yunnan</strain>
        <tissue evidence="1">Leaves</tissue>
    </source>
</reference>
<name>A0ACB9AVP2_9ASTR</name>